<organism evidence="2 3">
    <name type="scientific">Phytophthora nicotianae P1569</name>
    <dbReference type="NCBI Taxonomy" id="1317065"/>
    <lineage>
        <taxon>Eukaryota</taxon>
        <taxon>Sar</taxon>
        <taxon>Stramenopiles</taxon>
        <taxon>Oomycota</taxon>
        <taxon>Peronosporomycetes</taxon>
        <taxon>Peronosporales</taxon>
        <taxon>Peronosporaceae</taxon>
        <taxon>Phytophthora</taxon>
    </lineage>
</organism>
<gene>
    <name evidence="2" type="ORF">F443_22581</name>
</gene>
<keyword evidence="3" id="KW-1185">Reference proteome</keyword>
<feature type="non-terminal residue" evidence="2">
    <location>
        <position position="1"/>
    </location>
</feature>
<evidence type="ECO:0000313" key="2">
    <source>
        <dbReference type="EMBL" id="ETI30298.1"/>
    </source>
</evidence>
<keyword evidence="1" id="KW-0812">Transmembrane</keyword>
<dbReference type="EMBL" id="ANIZ01004211">
    <property type="protein sequence ID" value="ETI30298.1"/>
    <property type="molecule type" value="Genomic_DNA"/>
</dbReference>
<proteinExistence type="predicted"/>
<sequence length="226" mass="25218">GEPLEAAIPGELQGGDQLANPSPVGVFGLEYTKFGAGLERVPMLEALKVSLNPVAVLRDYEARFGITGHLRLKWCEVYAIWLLWVSSYKCVGATGEAAVTAVGGIGDLVVGGYLLASLWLSILICLPRLIYGSIEGVQRGWVGVLLVVLILDSYMEYVRMERHQRSRLRVRPQWGRRQKSRLCIRPRVERRRGAFRPHLLIVQCDLPWAERLGEGAERQSGRIVTV</sequence>
<dbReference type="HOGENOM" id="CLU_1227594_0_0_1"/>
<evidence type="ECO:0000313" key="3">
    <source>
        <dbReference type="Proteomes" id="UP000018721"/>
    </source>
</evidence>
<dbReference type="AlphaFoldDB" id="V9DVE3"/>
<protein>
    <submittedName>
        <fullName evidence="2">Uncharacterized protein</fullName>
    </submittedName>
</protein>
<accession>V9DVE3</accession>
<name>V9DVE3_PHYNI</name>
<keyword evidence="1" id="KW-1133">Transmembrane helix</keyword>
<feature type="transmembrane region" description="Helical" evidence="1">
    <location>
        <begin position="113"/>
        <end position="134"/>
    </location>
</feature>
<dbReference type="Proteomes" id="UP000018721">
    <property type="component" value="Unassembled WGS sequence"/>
</dbReference>
<evidence type="ECO:0000256" key="1">
    <source>
        <dbReference type="SAM" id="Phobius"/>
    </source>
</evidence>
<reference evidence="2 3" key="1">
    <citation type="submission" date="2013-11" db="EMBL/GenBank/DDBJ databases">
        <title>The Genome Sequence of Phytophthora parasitica P1569.</title>
        <authorList>
            <consortium name="The Broad Institute Genomics Platform"/>
            <person name="Russ C."/>
            <person name="Tyler B."/>
            <person name="Panabieres F."/>
            <person name="Shan W."/>
            <person name="Tripathy S."/>
            <person name="Grunwald N."/>
            <person name="Machado M."/>
            <person name="Johnson C.S."/>
            <person name="Arredondo F."/>
            <person name="Hong C."/>
            <person name="Coffey M."/>
            <person name="Young S.K."/>
            <person name="Zeng Q."/>
            <person name="Gargeya S."/>
            <person name="Fitzgerald M."/>
            <person name="Abouelleil A."/>
            <person name="Alvarado L."/>
            <person name="Chapman S.B."/>
            <person name="Gainer-Dewar J."/>
            <person name="Goldberg J."/>
            <person name="Griggs A."/>
            <person name="Gujja S."/>
            <person name="Hansen M."/>
            <person name="Howarth C."/>
            <person name="Imamovic A."/>
            <person name="Ireland A."/>
            <person name="Larimer J."/>
            <person name="McCowan C."/>
            <person name="Murphy C."/>
            <person name="Pearson M."/>
            <person name="Poon T.W."/>
            <person name="Priest M."/>
            <person name="Roberts A."/>
            <person name="Saif S."/>
            <person name="Shea T."/>
            <person name="Sykes S."/>
            <person name="Wortman J."/>
            <person name="Nusbaum C."/>
            <person name="Birren B."/>
        </authorList>
    </citation>
    <scope>NUCLEOTIDE SEQUENCE [LARGE SCALE GENOMIC DNA]</scope>
    <source>
        <strain evidence="2 3">P1569</strain>
    </source>
</reference>
<keyword evidence="1" id="KW-0472">Membrane</keyword>
<feature type="transmembrane region" description="Helical" evidence="1">
    <location>
        <begin position="140"/>
        <end position="158"/>
    </location>
</feature>
<comment type="caution">
    <text evidence="2">The sequence shown here is derived from an EMBL/GenBank/DDBJ whole genome shotgun (WGS) entry which is preliminary data.</text>
</comment>